<feature type="region of interest" description="Disordered" evidence="1">
    <location>
        <begin position="87"/>
        <end position="107"/>
    </location>
</feature>
<feature type="region of interest" description="Disordered" evidence="1">
    <location>
        <begin position="311"/>
        <end position="341"/>
    </location>
</feature>
<evidence type="ECO:0000256" key="1">
    <source>
        <dbReference type="SAM" id="MobiDB-lite"/>
    </source>
</evidence>
<comment type="caution">
    <text evidence="3">The sequence shown here is derived from an EMBL/GenBank/DDBJ whole genome shotgun (WGS) entry which is preliminary data.</text>
</comment>
<accession>A0ABN1I4E4</accession>
<proteinExistence type="predicted"/>
<evidence type="ECO:0000259" key="2">
    <source>
        <dbReference type="Pfam" id="PF11740"/>
    </source>
</evidence>
<organism evidence="3 4">
    <name type="scientific">Marinobacterium maritimum</name>
    <dbReference type="NCBI Taxonomy" id="500162"/>
    <lineage>
        <taxon>Bacteria</taxon>
        <taxon>Pseudomonadati</taxon>
        <taxon>Pseudomonadota</taxon>
        <taxon>Gammaproteobacteria</taxon>
        <taxon>Oceanospirillales</taxon>
        <taxon>Oceanospirillaceae</taxon>
        <taxon>Marinobacterium</taxon>
    </lineage>
</organism>
<dbReference type="Proteomes" id="UP001499915">
    <property type="component" value="Unassembled WGS sequence"/>
</dbReference>
<name>A0ABN1I4E4_9GAMM</name>
<dbReference type="InterPro" id="IPR021104">
    <property type="entry name" value="KfrA_DNA-bd_N"/>
</dbReference>
<protein>
    <recommendedName>
        <fullName evidence="2">KfrA N-terminal DNA-binding domain-containing protein</fullName>
    </recommendedName>
</protein>
<dbReference type="EMBL" id="BAAAET010000001">
    <property type="protein sequence ID" value="GAA0686376.1"/>
    <property type="molecule type" value="Genomic_DNA"/>
</dbReference>
<feature type="compositionally biased region" description="Polar residues" evidence="1">
    <location>
        <begin position="90"/>
        <end position="105"/>
    </location>
</feature>
<feature type="compositionally biased region" description="Polar residues" evidence="1">
    <location>
        <begin position="311"/>
        <end position="320"/>
    </location>
</feature>
<sequence>MDLQRRTEIFTVADQCLTSGEVPSSERLIAQMPDVAPAHLEQVLGEWWQQLPVRVRLQEMPGSAVPEVPESMQHLFARVWRQAMDEASRLHQQQAQESAPDTAEQQRVCDDALKRSRDEIVELEQRYREQSFKLDQAQERQTALEGELHQLKQDRASEVTELQKEKQLRVNAQQDLEQLRKTYEDAQRVFDQRVRDEQLHNLEALAKAEVDTRHYRNALDKLRDESGRKEADLAREANELRNRLSRSEAKVETLSSQVRAQEEALRELQSQDAQQQREQAQISAQLLSANNRNKRSEEQLRQLEDRLQGLNQKQAETSSDSARREAQLRTQLQQREDEVQKVQAKAQAYEMRVEALEEEIRRLKQRG</sequence>
<evidence type="ECO:0000313" key="3">
    <source>
        <dbReference type="EMBL" id="GAA0686376.1"/>
    </source>
</evidence>
<feature type="domain" description="KfrA N-terminal DNA-binding" evidence="2">
    <location>
        <begin position="6"/>
        <end position="112"/>
    </location>
</feature>
<keyword evidence="4" id="KW-1185">Reference proteome</keyword>
<dbReference type="Pfam" id="PF11740">
    <property type="entry name" value="KfrA_N"/>
    <property type="match status" value="1"/>
</dbReference>
<dbReference type="RefSeq" id="WP_425543390.1">
    <property type="nucleotide sequence ID" value="NZ_BAAAET010000001.1"/>
</dbReference>
<gene>
    <name evidence="3" type="ORF">GCM10009104_10290</name>
</gene>
<reference evidence="3 4" key="1">
    <citation type="journal article" date="2019" name="Int. J. Syst. Evol. Microbiol.">
        <title>The Global Catalogue of Microorganisms (GCM) 10K type strain sequencing project: providing services to taxonomists for standard genome sequencing and annotation.</title>
        <authorList>
            <consortium name="The Broad Institute Genomics Platform"/>
            <consortium name="The Broad Institute Genome Sequencing Center for Infectious Disease"/>
            <person name="Wu L."/>
            <person name="Ma J."/>
        </authorList>
    </citation>
    <scope>NUCLEOTIDE SEQUENCE [LARGE SCALE GENOMIC DNA]</scope>
    <source>
        <strain evidence="3 4">JCM 15134</strain>
    </source>
</reference>
<evidence type="ECO:0000313" key="4">
    <source>
        <dbReference type="Proteomes" id="UP001499915"/>
    </source>
</evidence>